<evidence type="ECO:0000256" key="6">
    <source>
        <dbReference type="ARBA" id="ARBA00048348"/>
    </source>
</evidence>
<proteinExistence type="inferred from homology"/>
<dbReference type="PANTHER" id="PTHR18952:SF265">
    <property type="entry name" value="CARBONIC ANHYDRASE"/>
    <property type="match status" value="1"/>
</dbReference>
<protein>
    <recommendedName>
        <fullName evidence="2">carbonic anhydrase</fullName>
        <ecNumber evidence="2">4.2.1.1</ecNumber>
    </recommendedName>
</protein>
<dbReference type="EnsemblMetazoa" id="ISCW013521-RA">
    <property type="protein sequence ID" value="ISCW013521-PA"/>
    <property type="gene ID" value="ISCW013521"/>
</dbReference>
<evidence type="ECO:0000256" key="1">
    <source>
        <dbReference type="ARBA" id="ARBA00010718"/>
    </source>
</evidence>
<dbReference type="PANTHER" id="PTHR18952">
    <property type="entry name" value="CARBONIC ANHYDRASE"/>
    <property type="match status" value="1"/>
</dbReference>
<comment type="catalytic activity">
    <reaction evidence="6">
        <text>hydrogencarbonate + H(+) = CO2 + H2O</text>
        <dbReference type="Rhea" id="RHEA:10748"/>
        <dbReference type="ChEBI" id="CHEBI:15377"/>
        <dbReference type="ChEBI" id="CHEBI:15378"/>
        <dbReference type="ChEBI" id="CHEBI:16526"/>
        <dbReference type="ChEBI" id="CHEBI:17544"/>
        <dbReference type="EC" id="4.2.1.1"/>
    </reaction>
</comment>
<dbReference type="GO" id="GO:0008270">
    <property type="term" value="F:zinc ion binding"/>
    <property type="evidence" value="ECO:0007669"/>
    <property type="project" value="InterPro"/>
</dbReference>
<dbReference type="EC" id="4.2.1.1" evidence="2"/>
<dbReference type="HOGENOM" id="CLU_1940445_0_0_1"/>
<evidence type="ECO:0000313" key="8">
    <source>
        <dbReference type="EMBL" id="EEC19018.1"/>
    </source>
</evidence>
<dbReference type="STRING" id="6945.B7QJJ6"/>
<evidence type="ECO:0000259" key="7">
    <source>
        <dbReference type="PROSITE" id="PS51144"/>
    </source>
</evidence>
<evidence type="ECO:0000256" key="2">
    <source>
        <dbReference type="ARBA" id="ARBA00012925"/>
    </source>
</evidence>
<dbReference type="Pfam" id="PF00194">
    <property type="entry name" value="Carb_anhydrase"/>
    <property type="match status" value="1"/>
</dbReference>
<reference evidence="9" key="2">
    <citation type="submission" date="2020-05" db="UniProtKB">
        <authorList>
            <consortium name="EnsemblMetazoa"/>
        </authorList>
    </citation>
    <scope>IDENTIFICATION</scope>
    <source>
        <strain evidence="9">wikel</strain>
    </source>
</reference>
<dbReference type="VEuPathDB" id="VectorBase:ISCW013521"/>
<evidence type="ECO:0000256" key="3">
    <source>
        <dbReference type="ARBA" id="ARBA00022723"/>
    </source>
</evidence>
<feature type="domain" description="Alpha-carbonic anhydrase" evidence="7">
    <location>
        <begin position="1"/>
        <end position="130"/>
    </location>
</feature>
<gene>
    <name evidence="8" type="ORF">IscW_ISCW013521</name>
</gene>
<comment type="similarity">
    <text evidence="1">Belongs to the alpha-carbonic anhydrase family.</text>
</comment>
<name>B7QJJ6_IXOSC</name>
<dbReference type="InterPro" id="IPR036398">
    <property type="entry name" value="CA_dom_sf"/>
</dbReference>
<keyword evidence="4" id="KW-0862">Zinc</keyword>
<evidence type="ECO:0000313" key="9">
    <source>
        <dbReference type="EnsemblMetazoa" id="ISCW013521-PA"/>
    </source>
</evidence>
<evidence type="ECO:0000256" key="4">
    <source>
        <dbReference type="ARBA" id="ARBA00022833"/>
    </source>
</evidence>
<organism>
    <name type="scientific">Ixodes scapularis</name>
    <name type="common">Black-legged tick</name>
    <name type="synonym">Deer tick</name>
    <dbReference type="NCBI Taxonomy" id="6945"/>
    <lineage>
        <taxon>Eukaryota</taxon>
        <taxon>Metazoa</taxon>
        <taxon>Ecdysozoa</taxon>
        <taxon>Arthropoda</taxon>
        <taxon>Chelicerata</taxon>
        <taxon>Arachnida</taxon>
        <taxon>Acari</taxon>
        <taxon>Parasitiformes</taxon>
        <taxon>Ixodida</taxon>
        <taxon>Ixodoidea</taxon>
        <taxon>Ixodidae</taxon>
        <taxon>Ixodinae</taxon>
        <taxon>Ixodes</taxon>
    </lineage>
</organism>
<evidence type="ECO:0000256" key="5">
    <source>
        <dbReference type="ARBA" id="ARBA00023239"/>
    </source>
</evidence>
<dbReference type="EMBL" id="ABJB010626662">
    <property type="status" value="NOT_ANNOTATED_CDS"/>
    <property type="molecule type" value="Genomic_DNA"/>
</dbReference>
<dbReference type="InterPro" id="IPR001148">
    <property type="entry name" value="CA_dom"/>
</dbReference>
<reference evidence="8 10" key="1">
    <citation type="submission" date="2008-03" db="EMBL/GenBank/DDBJ databases">
        <title>Annotation of Ixodes scapularis.</title>
        <authorList>
            <consortium name="Ixodes scapularis Genome Project Consortium"/>
            <person name="Caler E."/>
            <person name="Hannick L.I."/>
            <person name="Bidwell S."/>
            <person name="Joardar V."/>
            <person name="Thiagarajan M."/>
            <person name="Amedeo P."/>
            <person name="Galinsky K.J."/>
            <person name="Schobel S."/>
            <person name="Inman J."/>
            <person name="Hostetler J."/>
            <person name="Miller J."/>
            <person name="Hammond M."/>
            <person name="Megy K."/>
            <person name="Lawson D."/>
            <person name="Kodira C."/>
            <person name="Sutton G."/>
            <person name="Meyer J."/>
            <person name="Hill C.A."/>
            <person name="Birren B."/>
            <person name="Nene V."/>
            <person name="Collins F."/>
            <person name="Alarcon-Chaidez F."/>
            <person name="Wikel S."/>
            <person name="Strausberg R."/>
        </authorList>
    </citation>
    <scope>NUCLEOTIDE SEQUENCE [LARGE SCALE GENOMIC DNA]</scope>
    <source>
        <strain evidence="10">Wikel</strain>
        <strain evidence="8">Wikel colony</strain>
    </source>
</reference>
<dbReference type="Proteomes" id="UP000001555">
    <property type="component" value="Unassembled WGS sequence"/>
</dbReference>
<keyword evidence="10" id="KW-1185">Reference proteome</keyword>
<dbReference type="SUPFAM" id="SSF51069">
    <property type="entry name" value="Carbonic anhydrase"/>
    <property type="match status" value="1"/>
</dbReference>
<accession>B7QJJ6</accession>
<dbReference type="PaxDb" id="6945-B7QJJ6"/>
<dbReference type="InterPro" id="IPR023561">
    <property type="entry name" value="Carbonic_anhydrase_a-class"/>
</dbReference>
<evidence type="ECO:0000313" key="10">
    <source>
        <dbReference type="Proteomes" id="UP000001555"/>
    </source>
</evidence>
<keyword evidence="3" id="KW-0479">Metal-binding</keyword>
<dbReference type="Gene3D" id="3.10.200.10">
    <property type="entry name" value="Alpha carbonic anhydrase"/>
    <property type="match status" value="1"/>
</dbReference>
<sequence length="130" mass="14328">MPGMNVDEGDDYRVSHRGGPGERAMAAILSRLSDGRKKHLLSRLSRLLFFGSQQHFPPAHTRLSGFLSPNTSAFYTYRGSLTMPPCSEAVTWTVFDRLLDVGEEQVRDSLCNVEDAFGDGHVGVTFGSHV</sequence>
<dbReference type="InParanoid" id="B7QJJ6"/>
<dbReference type="EMBL" id="DS952794">
    <property type="protein sequence ID" value="EEC19018.1"/>
    <property type="molecule type" value="Genomic_DNA"/>
</dbReference>
<dbReference type="AlphaFoldDB" id="B7QJJ6"/>
<dbReference type="PROSITE" id="PS51144">
    <property type="entry name" value="ALPHA_CA_2"/>
    <property type="match status" value="1"/>
</dbReference>
<dbReference type="GO" id="GO:0004089">
    <property type="term" value="F:carbonate dehydratase activity"/>
    <property type="evidence" value="ECO:0007669"/>
    <property type="project" value="UniProtKB-EC"/>
</dbReference>
<keyword evidence="5" id="KW-0456">Lyase</keyword>